<dbReference type="Pfam" id="PF13927">
    <property type="entry name" value="Ig_3"/>
    <property type="match status" value="1"/>
</dbReference>
<proteinExistence type="predicted"/>
<organism evidence="3 4">
    <name type="scientific">Anabarilius grahami</name>
    <name type="common">Kanglang fish</name>
    <name type="synonym">Barilius grahami</name>
    <dbReference type="NCBI Taxonomy" id="495550"/>
    <lineage>
        <taxon>Eukaryota</taxon>
        <taxon>Metazoa</taxon>
        <taxon>Chordata</taxon>
        <taxon>Craniata</taxon>
        <taxon>Vertebrata</taxon>
        <taxon>Euteleostomi</taxon>
        <taxon>Actinopterygii</taxon>
        <taxon>Neopterygii</taxon>
        <taxon>Teleostei</taxon>
        <taxon>Ostariophysi</taxon>
        <taxon>Cypriniformes</taxon>
        <taxon>Xenocyprididae</taxon>
        <taxon>Xenocypridinae</taxon>
        <taxon>Xenocypridinae incertae sedis</taxon>
        <taxon>Anabarilius</taxon>
    </lineage>
</organism>
<gene>
    <name evidence="3" type="ORF">DPX16_0023</name>
</gene>
<evidence type="ECO:0000313" key="3">
    <source>
        <dbReference type="EMBL" id="ROL50891.1"/>
    </source>
</evidence>
<feature type="domain" description="Immunoglobulin" evidence="2">
    <location>
        <begin position="22"/>
        <end position="120"/>
    </location>
</feature>
<feature type="region of interest" description="Disordered" evidence="1">
    <location>
        <begin position="119"/>
        <end position="153"/>
    </location>
</feature>
<dbReference type="EMBL" id="RJVU01019353">
    <property type="protein sequence ID" value="ROL50891.1"/>
    <property type="molecule type" value="Genomic_DNA"/>
</dbReference>
<dbReference type="SUPFAM" id="SSF48726">
    <property type="entry name" value="Immunoglobulin"/>
    <property type="match status" value="1"/>
</dbReference>
<dbReference type="PANTHER" id="PTHR21063:SF4">
    <property type="entry name" value="CD48 ANTIGEN-RELATED"/>
    <property type="match status" value="1"/>
</dbReference>
<name>A0A3N0YXS5_ANAGA</name>
<sequence>MIIGATQHRAVIVGASGVGADEESVSVKEGDSVTLNTSVTTDQEEISWYFNDSRIAQITGGQSKICTDDPCKVIFGDRLKLDHQTGSLTIMNTRNTDSGKYTLQIITGSGRTKTFHVSVQAKDPPAAPEQDKEKRTSLKEGESVPSDPDMKGEENVFVRHVSQRERLPQRMHLCILAQDSSGSLLTPRSSPPRGAIRELRCPSRWLRSNGFRVIGWRTEERGDEEGY</sequence>
<feature type="compositionally biased region" description="Basic and acidic residues" evidence="1">
    <location>
        <begin position="129"/>
        <end position="153"/>
    </location>
</feature>
<evidence type="ECO:0000256" key="1">
    <source>
        <dbReference type="SAM" id="MobiDB-lite"/>
    </source>
</evidence>
<accession>A0A3N0YXS5</accession>
<reference evidence="3 4" key="1">
    <citation type="submission" date="2018-10" db="EMBL/GenBank/DDBJ databases">
        <title>Genome assembly for a Yunnan-Guizhou Plateau 3E fish, Anabarilius grahami (Regan), and its evolutionary and genetic applications.</title>
        <authorList>
            <person name="Jiang W."/>
        </authorList>
    </citation>
    <scope>NUCLEOTIDE SEQUENCE [LARGE SCALE GENOMIC DNA]</scope>
    <source>
        <strain evidence="3">AG-KIZ</strain>
        <tissue evidence="3">Muscle</tissue>
    </source>
</reference>
<dbReference type="InterPro" id="IPR036179">
    <property type="entry name" value="Ig-like_dom_sf"/>
</dbReference>
<dbReference type="SMART" id="SM00409">
    <property type="entry name" value="IG"/>
    <property type="match status" value="1"/>
</dbReference>
<comment type="caution">
    <text evidence="3">The sequence shown here is derived from an EMBL/GenBank/DDBJ whole genome shotgun (WGS) entry which is preliminary data.</text>
</comment>
<protein>
    <recommendedName>
        <fullName evidence="2">Immunoglobulin domain-containing protein</fullName>
    </recommendedName>
</protein>
<dbReference type="AlphaFoldDB" id="A0A3N0YXS5"/>
<evidence type="ECO:0000259" key="2">
    <source>
        <dbReference type="SMART" id="SM00409"/>
    </source>
</evidence>
<dbReference type="PANTHER" id="PTHR21063">
    <property type="entry name" value="LFA-3"/>
    <property type="match status" value="1"/>
</dbReference>
<dbReference type="OrthoDB" id="8741746at2759"/>
<evidence type="ECO:0000313" key="4">
    <source>
        <dbReference type="Proteomes" id="UP000281406"/>
    </source>
</evidence>
<dbReference type="InterPro" id="IPR013783">
    <property type="entry name" value="Ig-like_fold"/>
</dbReference>
<dbReference type="Proteomes" id="UP000281406">
    <property type="component" value="Unassembled WGS sequence"/>
</dbReference>
<dbReference type="InterPro" id="IPR003599">
    <property type="entry name" value="Ig_sub"/>
</dbReference>
<dbReference type="Gene3D" id="2.60.40.10">
    <property type="entry name" value="Immunoglobulins"/>
    <property type="match status" value="1"/>
</dbReference>
<keyword evidence="4" id="KW-1185">Reference proteome</keyword>